<dbReference type="SUPFAM" id="SSF48452">
    <property type="entry name" value="TPR-like"/>
    <property type="match status" value="1"/>
</dbReference>
<keyword evidence="5" id="KW-0998">Cell outer membrane</keyword>
<dbReference type="InterPro" id="IPR011990">
    <property type="entry name" value="TPR-like_helical_dom_sf"/>
</dbReference>
<keyword evidence="3 6" id="KW-0732">Signal</keyword>
<reference evidence="9 10" key="1">
    <citation type="submission" date="2021-12" db="EMBL/GenBank/DDBJ databases">
        <title>Genome sequencing of bacteria with rrn-lacking chromosome and rrn-plasmid.</title>
        <authorList>
            <person name="Anda M."/>
            <person name="Iwasaki W."/>
        </authorList>
    </citation>
    <scope>NUCLEOTIDE SEQUENCE [LARGE SCALE GENOMIC DNA]</scope>
    <source>
        <strain evidence="9 10">DSM 100852</strain>
    </source>
</reference>
<gene>
    <name evidence="9" type="ORF">FUAX_15270</name>
</gene>
<dbReference type="EMBL" id="AP025314">
    <property type="protein sequence ID" value="BDD09095.1"/>
    <property type="molecule type" value="Genomic_DNA"/>
</dbReference>
<comment type="similarity">
    <text evidence="2">Belongs to the SusD family.</text>
</comment>
<evidence type="ECO:0000256" key="1">
    <source>
        <dbReference type="ARBA" id="ARBA00004442"/>
    </source>
</evidence>
<dbReference type="Pfam" id="PF07980">
    <property type="entry name" value="SusD_RagB"/>
    <property type="match status" value="1"/>
</dbReference>
<dbReference type="InterPro" id="IPR033985">
    <property type="entry name" value="SusD-like_N"/>
</dbReference>
<dbReference type="PROSITE" id="PS51257">
    <property type="entry name" value="PROKAR_LIPOPROTEIN"/>
    <property type="match status" value="1"/>
</dbReference>
<dbReference type="InterPro" id="IPR012944">
    <property type="entry name" value="SusD_RagB_dom"/>
</dbReference>
<feature type="signal peptide" evidence="6">
    <location>
        <begin position="1"/>
        <end position="21"/>
    </location>
</feature>
<evidence type="ECO:0000256" key="5">
    <source>
        <dbReference type="ARBA" id="ARBA00023237"/>
    </source>
</evidence>
<comment type="subcellular location">
    <subcellularLocation>
        <location evidence="1">Cell outer membrane</location>
    </subcellularLocation>
</comment>
<sequence>MMKKGILHTLALALVMSVSSCNDWLVLEPENDITVDDFWKSKEDIRSALNGGYQAVQSQVNTMFLWGDLRSDFVRPGSNDEDYSEPWRKVMRLEILDNNTVLDWSGMYKIINYANTVIKYAPSVRGNDLSLSQKELNGYLAEAYFQRSLAYFYLVRTFGEVPFHLEPTDSDGVDVFLAKSTEQTILDQLVQDLEWAERYAPRGFDELEFNKGYGTKAAVQALLADIHLWGENYEKSILYCNKIINRSTFSLVGERLPSMTPIEEELFDPAFEFRKMFTIGNTQEGIFEVQFNRNVNQHNSFWRLFGGSDGNKTHQPSVIISEQVPDLYDDNDFRRRTVLGLDEDNDEVLKFDDGNQRDVNWMVYRYADILLMKAEALVETGDFFGAQNLLNQVRNRAGLGPKIMNGERFAAQDMILQERALEFAFEGKRWFDLMRFAKRNNYERSDKLIDVMVSRVDPAEAPKWRSLLSDPQSYYLPIHRDELRSNENLKQNPYYE</sequence>
<feature type="domain" description="SusD-like N-terminal" evidence="8">
    <location>
        <begin position="27"/>
        <end position="228"/>
    </location>
</feature>
<evidence type="ECO:0000256" key="3">
    <source>
        <dbReference type="ARBA" id="ARBA00022729"/>
    </source>
</evidence>
<organism evidence="9 10">
    <name type="scientific">Fulvitalea axinellae</name>
    <dbReference type="NCBI Taxonomy" id="1182444"/>
    <lineage>
        <taxon>Bacteria</taxon>
        <taxon>Pseudomonadati</taxon>
        <taxon>Bacteroidota</taxon>
        <taxon>Cytophagia</taxon>
        <taxon>Cytophagales</taxon>
        <taxon>Persicobacteraceae</taxon>
        <taxon>Fulvitalea</taxon>
    </lineage>
</organism>
<keyword evidence="10" id="KW-1185">Reference proteome</keyword>
<feature type="domain" description="RagB/SusD" evidence="7">
    <location>
        <begin position="352"/>
        <end position="495"/>
    </location>
</feature>
<evidence type="ECO:0000313" key="9">
    <source>
        <dbReference type="EMBL" id="BDD09095.1"/>
    </source>
</evidence>
<name>A0AAU9CIJ3_9BACT</name>
<evidence type="ECO:0000256" key="4">
    <source>
        <dbReference type="ARBA" id="ARBA00023136"/>
    </source>
</evidence>
<evidence type="ECO:0000256" key="2">
    <source>
        <dbReference type="ARBA" id="ARBA00006275"/>
    </source>
</evidence>
<evidence type="ECO:0000259" key="8">
    <source>
        <dbReference type="Pfam" id="PF14322"/>
    </source>
</evidence>
<dbReference type="KEGG" id="fax:FUAX_15270"/>
<protein>
    <submittedName>
        <fullName evidence="9">Membrane protein</fullName>
    </submittedName>
</protein>
<evidence type="ECO:0000313" key="10">
    <source>
        <dbReference type="Proteomes" id="UP001348817"/>
    </source>
</evidence>
<proteinExistence type="inferred from homology"/>
<dbReference type="Gene3D" id="1.25.40.390">
    <property type="match status" value="1"/>
</dbReference>
<keyword evidence="4" id="KW-0472">Membrane</keyword>
<dbReference type="AlphaFoldDB" id="A0AAU9CIJ3"/>
<evidence type="ECO:0000256" key="6">
    <source>
        <dbReference type="SAM" id="SignalP"/>
    </source>
</evidence>
<dbReference type="RefSeq" id="WP_338394312.1">
    <property type="nucleotide sequence ID" value="NZ_AP025314.1"/>
</dbReference>
<dbReference type="GO" id="GO:0009279">
    <property type="term" value="C:cell outer membrane"/>
    <property type="evidence" value="ECO:0007669"/>
    <property type="project" value="UniProtKB-SubCell"/>
</dbReference>
<dbReference type="Pfam" id="PF14322">
    <property type="entry name" value="SusD-like_3"/>
    <property type="match status" value="1"/>
</dbReference>
<accession>A0AAU9CIJ3</accession>
<dbReference type="CDD" id="cd08977">
    <property type="entry name" value="SusD"/>
    <property type="match status" value="1"/>
</dbReference>
<evidence type="ECO:0000259" key="7">
    <source>
        <dbReference type="Pfam" id="PF07980"/>
    </source>
</evidence>
<dbReference type="Proteomes" id="UP001348817">
    <property type="component" value="Chromosome"/>
</dbReference>
<feature type="chain" id="PRO_5043571932" evidence="6">
    <location>
        <begin position="22"/>
        <end position="496"/>
    </location>
</feature>